<dbReference type="RefSeq" id="WP_128919046.1">
    <property type="nucleotide sequence ID" value="NZ_LBJC01000079.1"/>
</dbReference>
<name>A0A4V1L219_9BRAD</name>
<reference evidence="1 2" key="1">
    <citation type="submission" date="2015-04" db="EMBL/GenBank/DDBJ databases">
        <title>Comparative genomics of rhizobia nodulating Arachis hypogaea in China.</title>
        <authorList>
            <person name="Li Y."/>
        </authorList>
    </citation>
    <scope>NUCLEOTIDE SEQUENCE [LARGE SCALE GENOMIC DNA]</scope>
    <source>
        <strain evidence="1 2">CCBAU 51757</strain>
    </source>
</reference>
<comment type="caution">
    <text evidence="1">The sequence shown here is derived from an EMBL/GenBank/DDBJ whole genome shotgun (WGS) entry which is preliminary data.</text>
</comment>
<dbReference type="EMBL" id="LBJQ01000078">
    <property type="protein sequence ID" value="RXH27080.1"/>
    <property type="molecule type" value="Genomic_DNA"/>
</dbReference>
<gene>
    <name evidence="1" type="ORF">XH99_16725</name>
</gene>
<organism evidence="1 2">
    <name type="scientific">Bradyrhizobium nanningense</name>
    <dbReference type="NCBI Taxonomy" id="1325118"/>
    <lineage>
        <taxon>Bacteria</taxon>
        <taxon>Pseudomonadati</taxon>
        <taxon>Pseudomonadota</taxon>
        <taxon>Alphaproteobacteria</taxon>
        <taxon>Hyphomicrobiales</taxon>
        <taxon>Nitrobacteraceae</taxon>
        <taxon>Bradyrhizobium</taxon>
    </lineage>
</organism>
<dbReference type="AlphaFoldDB" id="A0A4V1L219"/>
<dbReference type="Proteomes" id="UP000289546">
    <property type="component" value="Unassembled WGS sequence"/>
</dbReference>
<proteinExistence type="predicted"/>
<sequence length="88" mass="9815">MTVFISREVKSSWGLPCNQNAEGELWAGKGYQKRLAGQFGKKVESEILAALSSGRGDRNGRFWVDLEDRVVTMMVGEAADNKYKKVAF</sequence>
<evidence type="ECO:0000313" key="2">
    <source>
        <dbReference type="Proteomes" id="UP000289546"/>
    </source>
</evidence>
<protein>
    <submittedName>
        <fullName evidence="1">Uncharacterized protein</fullName>
    </submittedName>
</protein>
<evidence type="ECO:0000313" key="1">
    <source>
        <dbReference type="EMBL" id="RXH27080.1"/>
    </source>
</evidence>
<accession>A0A4V1L219</accession>
<keyword evidence="2" id="KW-1185">Reference proteome</keyword>